<dbReference type="Gene3D" id="1.25.40.10">
    <property type="entry name" value="Tetratricopeptide repeat domain"/>
    <property type="match status" value="1"/>
</dbReference>
<dbReference type="InterPro" id="IPR001867">
    <property type="entry name" value="OmpR/PhoB-type_DNA-bd"/>
</dbReference>
<evidence type="ECO:0000256" key="5">
    <source>
        <dbReference type="ARBA" id="ARBA00023163"/>
    </source>
</evidence>
<keyword evidence="10" id="KW-1185">Reference proteome</keyword>
<dbReference type="GO" id="GO:0006355">
    <property type="term" value="P:regulation of DNA-templated transcription"/>
    <property type="evidence" value="ECO:0007669"/>
    <property type="project" value="InterPro"/>
</dbReference>
<dbReference type="InterPro" id="IPR036388">
    <property type="entry name" value="WH-like_DNA-bd_sf"/>
</dbReference>
<evidence type="ECO:0000259" key="7">
    <source>
        <dbReference type="SMART" id="SM00862"/>
    </source>
</evidence>
<evidence type="ECO:0000256" key="4">
    <source>
        <dbReference type="ARBA" id="ARBA00023125"/>
    </source>
</evidence>
<evidence type="ECO:0000256" key="6">
    <source>
        <dbReference type="SAM" id="MobiDB-lite"/>
    </source>
</evidence>
<sequence>MRFANGDPLENMRPRQRSTLGILLLNSGRRVSKEYLADALWGTDLPSDPGGALRSNLYGLRKAIPIEGRLRTGRDGCGLALHEGDVLDLHRFQSLAQQARAAQLLGDIDGAARFSQRALDTWGDPPLADIPATPVMQPVISELLEHRHAVQESLVDARLTLGQHHELLPFLMSLTTAQPLRERRWEQLILALYRCGRRAEALDTFTRARRLLAEDYGIDPGGPLQHLQRLILTGDPMRSLALPLPPRRVHADAAREPRPQRHEVPRPPAG</sequence>
<dbReference type="Gene3D" id="1.10.10.10">
    <property type="entry name" value="Winged helix-like DNA-binding domain superfamily/Winged helix DNA-binding domain"/>
    <property type="match status" value="1"/>
</dbReference>
<dbReference type="SUPFAM" id="SSF48452">
    <property type="entry name" value="TPR-like"/>
    <property type="match status" value="1"/>
</dbReference>
<keyword evidence="5" id="KW-0804">Transcription</keyword>
<dbReference type="EMBL" id="QQNA01000087">
    <property type="protein sequence ID" value="RDG37779.1"/>
    <property type="molecule type" value="Genomic_DNA"/>
</dbReference>
<feature type="domain" description="Bacterial transcriptional activator" evidence="8">
    <location>
        <begin position="87"/>
        <end position="232"/>
    </location>
</feature>
<keyword evidence="4" id="KW-0238">DNA-binding</keyword>
<evidence type="ECO:0000259" key="8">
    <source>
        <dbReference type="SMART" id="SM01043"/>
    </source>
</evidence>
<dbReference type="AlphaFoldDB" id="A0A370BBM9"/>
<proteinExistence type="inferred from homology"/>
<dbReference type="PANTHER" id="PTHR35807:SF1">
    <property type="entry name" value="TRANSCRIPTIONAL REGULATOR REDD"/>
    <property type="match status" value="1"/>
</dbReference>
<evidence type="ECO:0000256" key="2">
    <source>
        <dbReference type="ARBA" id="ARBA00023012"/>
    </source>
</evidence>
<gene>
    <name evidence="9" type="ORF">DVH02_12770</name>
</gene>
<dbReference type="GO" id="GO:0003677">
    <property type="term" value="F:DNA binding"/>
    <property type="evidence" value="ECO:0007669"/>
    <property type="project" value="UniProtKB-KW"/>
</dbReference>
<dbReference type="InterPro" id="IPR051677">
    <property type="entry name" value="AfsR-DnrI-RedD_regulator"/>
</dbReference>
<dbReference type="InterPro" id="IPR005158">
    <property type="entry name" value="BTAD"/>
</dbReference>
<keyword evidence="2" id="KW-0902">Two-component regulatory system</keyword>
<name>A0A370BBM9_9ACTN</name>
<evidence type="ECO:0000313" key="10">
    <source>
        <dbReference type="Proteomes" id="UP000253741"/>
    </source>
</evidence>
<evidence type="ECO:0000313" key="9">
    <source>
        <dbReference type="EMBL" id="RDG37779.1"/>
    </source>
</evidence>
<evidence type="ECO:0000256" key="3">
    <source>
        <dbReference type="ARBA" id="ARBA00023015"/>
    </source>
</evidence>
<dbReference type="CDD" id="cd15831">
    <property type="entry name" value="BTAD"/>
    <property type="match status" value="1"/>
</dbReference>
<dbReference type="Proteomes" id="UP000253741">
    <property type="component" value="Unassembled WGS sequence"/>
</dbReference>
<protein>
    <submittedName>
        <fullName evidence="9">AfsR/SARP family transcriptional regulator</fullName>
    </submittedName>
</protein>
<accession>A0A370BBM9</accession>
<evidence type="ECO:0000256" key="1">
    <source>
        <dbReference type="ARBA" id="ARBA00005820"/>
    </source>
</evidence>
<organism evidence="9 10">
    <name type="scientific">Streptomyces corynorhini</name>
    <dbReference type="NCBI Taxonomy" id="2282652"/>
    <lineage>
        <taxon>Bacteria</taxon>
        <taxon>Bacillati</taxon>
        <taxon>Actinomycetota</taxon>
        <taxon>Actinomycetes</taxon>
        <taxon>Kitasatosporales</taxon>
        <taxon>Streptomycetaceae</taxon>
        <taxon>Streptomyces</taxon>
    </lineage>
</organism>
<comment type="caution">
    <text evidence="9">The sequence shown here is derived from an EMBL/GenBank/DDBJ whole genome shotgun (WGS) entry which is preliminary data.</text>
</comment>
<reference evidence="9 10" key="1">
    <citation type="submission" date="2018-07" db="EMBL/GenBank/DDBJ databases">
        <title>Streptomyces species from bats.</title>
        <authorList>
            <person name="Dunlap C."/>
        </authorList>
    </citation>
    <scope>NUCLEOTIDE SEQUENCE [LARGE SCALE GENOMIC DNA]</scope>
    <source>
        <strain evidence="9 10">AC230</strain>
    </source>
</reference>
<dbReference type="PANTHER" id="PTHR35807">
    <property type="entry name" value="TRANSCRIPTIONAL REGULATOR REDD-RELATED"/>
    <property type="match status" value="1"/>
</dbReference>
<dbReference type="SUPFAM" id="SSF46894">
    <property type="entry name" value="C-terminal effector domain of the bipartite response regulators"/>
    <property type="match status" value="1"/>
</dbReference>
<dbReference type="Pfam" id="PF03704">
    <property type="entry name" value="BTAD"/>
    <property type="match status" value="1"/>
</dbReference>
<dbReference type="SMART" id="SM01043">
    <property type="entry name" value="BTAD"/>
    <property type="match status" value="1"/>
</dbReference>
<comment type="similarity">
    <text evidence="1">Belongs to the AfsR/DnrI/RedD regulatory family.</text>
</comment>
<keyword evidence="3" id="KW-0805">Transcription regulation</keyword>
<dbReference type="SMART" id="SM00862">
    <property type="entry name" value="Trans_reg_C"/>
    <property type="match status" value="1"/>
</dbReference>
<dbReference type="GO" id="GO:0000160">
    <property type="term" value="P:phosphorelay signal transduction system"/>
    <property type="evidence" value="ECO:0007669"/>
    <property type="project" value="UniProtKB-KW"/>
</dbReference>
<dbReference type="InterPro" id="IPR016032">
    <property type="entry name" value="Sig_transdc_resp-reg_C-effctor"/>
</dbReference>
<feature type="region of interest" description="Disordered" evidence="6">
    <location>
        <begin position="249"/>
        <end position="270"/>
    </location>
</feature>
<dbReference type="InterPro" id="IPR011990">
    <property type="entry name" value="TPR-like_helical_dom_sf"/>
</dbReference>
<feature type="domain" description="OmpR/PhoB-type" evidence="7">
    <location>
        <begin position="6"/>
        <end position="81"/>
    </location>
</feature>